<dbReference type="Proteomes" id="UP001230649">
    <property type="component" value="Unassembled WGS sequence"/>
</dbReference>
<name>A0ACC2V034_9TREE</name>
<evidence type="ECO:0000313" key="2">
    <source>
        <dbReference type="Proteomes" id="UP001230649"/>
    </source>
</evidence>
<comment type="caution">
    <text evidence="1">The sequence shown here is derived from an EMBL/GenBank/DDBJ whole genome shotgun (WGS) entry which is preliminary data.</text>
</comment>
<protein>
    <submittedName>
        <fullName evidence="1">Uncharacterized protein</fullName>
    </submittedName>
</protein>
<reference evidence="1" key="1">
    <citation type="submission" date="2023-04" db="EMBL/GenBank/DDBJ databases">
        <title>Draft Genome sequencing of Naganishia species isolated from polar environments using Oxford Nanopore Technology.</title>
        <authorList>
            <person name="Leo P."/>
            <person name="Venkateswaran K."/>
        </authorList>
    </citation>
    <scope>NUCLEOTIDE SEQUENCE</scope>
    <source>
        <strain evidence="1">MNA-CCFEE 5262</strain>
    </source>
</reference>
<evidence type="ECO:0000313" key="1">
    <source>
        <dbReference type="EMBL" id="KAJ9092480.1"/>
    </source>
</evidence>
<dbReference type="EMBL" id="JASBWS010000172">
    <property type="protein sequence ID" value="KAJ9092480.1"/>
    <property type="molecule type" value="Genomic_DNA"/>
</dbReference>
<keyword evidence="2" id="KW-1185">Reference proteome</keyword>
<organism evidence="1 2">
    <name type="scientific">Naganishia adeliensis</name>
    <dbReference type="NCBI Taxonomy" id="92952"/>
    <lineage>
        <taxon>Eukaryota</taxon>
        <taxon>Fungi</taxon>
        <taxon>Dikarya</taxon>
        <taxon>Basidiomycota</taxon>
        <taxon>Agaricomycotina</taxon>
        <taxon>Tremellomycetes</taxon>
        <taxon>Filobasidiales</taxon>
        <taxon>Filobasidiaceae</taxon>
        <taxon>Naganishia</taxon>
    </lineage>
</organism>
<proteinExistence type="predicted"/>
<accession>A0ACC2V034</accession>
<sequence>MQQGNLREEDVNEQLTVYISDMVAKLLRDKVIPDLLVIRDGLSGLSPPYQGKLLLHVQHWLGSEAVKRLSSYQTGKGCSSKTDLHTLSRLEQTYPISERFIPIDSKDAKWKNRELMTPWQVRFISKVTGSGIIR</sequence>
<gene>
    <name evidence="1" type="ORF">QFC20_007343</name>
</gene>